<dbReference type="PANTHER" id="PTHR13318">
    <property type="entry name" value="PARTNER OF PAIRED, ISOFORM B-RELATED"/>
    <property type="match status" value="1"/>
</dbReference>
<dbReference type="Proteomes" id="UP001141327">
    <property type="component" value="Unassembled WGS sequence"/>
</dbReference>
<protein>
    <recommendedName>
        <fullName evidence="3">F-box domain-containing protein</fullName>
    </recommendedName>
</protein>
<proteinExistence type="predicted"/>
<keyword evidence="2" id="KW-1185">Reference proteome</keyword>
<dbReference type="SUPFAM" id="SSF52047">
    <property type="entry name" value="RNI-like"/>
    <property type="match status" value="1"/>
</dbReference>
<dbReference type="SMART" id="SM00367">
    <property type="entry name" value="LRR_CC"/>
    <property type="match status" value="6"/>
</dbReference>
<dbReference type="Gene3D" id="3.80.10.10">
    <property type="entry name" value="Ribonuclease Inhibitor"/>
    <property type="match status" value="1"/>
</dbReference>
<evidence type="ECO:0000313" key="2">
    <source>
        <dbReference type="Proteomes" id="UP001141327"/>
    </source>
</evidence>
<dbReference type="InterPro" id="IPR032675">
    <property type="entry name" value="LRR_dom_sf"/>
</dbReference>
<sequence length="603" mass="66451">MPEFPEEILRLIFDHVTRGQNCKTLARVLLVNRQWLQLASQLSVLECRFRPDAGFSAAPYFLLNVLPCLRTLRAEGPFPKCPYPPPLNLRSLALRGGNIDQLLIAQSASTLRHLELTRCSFFPKMYIAEATLRLILSGSPQPNGDDPDHPTKPTHLHLESLIIDKSNRAFGLDPVWDICGQELRLLSVLGGNTTFPRGIPTPCWPNLRVLRADSPDVLDNVMHGAFPQLEYLHAALQMASPLGDDDSLPGPEDGCPLCPCPNLNRLRLRVRPQGVVTPVIKLLDRLAASGRVKRLSLRECSALPDDILGAILALFVRCPVERLSLRSCFQLTTGTLIGLLSGLPRLSHVDLSMCRGVTDDGLVALCQKCPQLRTLRLRQLMRIRDVGPLQRCASSLVRLNLRSVQHIPAPSLALLFASFAWLDALNLRECTPVNDSCLQALAASPCCKFGRLRDLNLRGCRLVSPEAIADVVRATRGWVEETGRERYLGLQKLDVRGCDLVTREALCYTLSFPPNKCDEKIRNLKIVEKLDGSIKSGIWGRQAELLVATLENLATLLSLGLDTAIAAVLLDEVGTRDGSALVVSESDVHRGKGAALHEGLVRF</sequence>
<reference evidence="1" key="1">
    <citation type="journal article" date="2022" name="bioRxiv">
        <title>Genomics of Preaxostyla Flagellates Illuminates Evolutionary Transitions and the Path Towards Mitochondrial Loss.</title>
        <authorList>
            <person name="Novak L.V.F."/>
            <person name="Treitli S.C."/>
            <person name="Pyrih J."/>
            <person name="Halakuc P."/>
            <person name="Pipaliya S.V."/>
            <person name="Vacek V."/>
            <person name="Brzon O."/>
            <person name="Soukal P."/>
            <person name="Eme L."/>
            <person name="Dacks J.B."/>
            <person name="Karnkowska A."/>
            <person name="Elias M."/>
            <person name="Hampl V."/>
        </authorList>
    </citation>
    <scope>NUCLEOTIDE SEQUENCE</scope>
    <source>
        <strain evidence="1">RCP-MX</strain>
    </source>
</reference>
<name>A0ABQ8UWB8_9EUKA</name>
<evidence type="ECO:0000313" key="1">
    <source>
        <dbReference type="EMBL" id="KAJ4461055.1"/>
    </source>
</evidence>
<accession>A0ABQ8UWB8</accession>
<evidence type="ECO:0008006" key="3">
    <source>
        <dbReference type="Google" id="ProtNLM"/>
    </source>
</evidence>
<comment type="caution">
    <text evidence="1">The sequence shown here is derived from an EMBL/GenBank/DDBJ whole genome shotgun (WGS) entry which is preliminary data.</text>
</comment>
<gene>
    <name evidence="1" type="ORF">PAPYR_2497</name>
</gene>
<organism evidence="1 2">
    <name type="scientific">Paratrimastix pyriformis</name>
    <dbReference type="NCBI Taxonomy" id="342808"/>
    <lineage>
        <taxon>Eukaryota</taxon>
        <taxon>Metamonada</taxon>
        <taxon>Preaxostyla</taxon>
        <taxon>Paratrimastigidae</taxon>
        <taxon>Paratrimastix</taxon>
    </lineage>
</organism>
<dbReference type="EMBL" id="JAPMOS010000009">
    <property type="protein sequence ID" value="KAJ4461055.1"/>
    <property type="molecule type" value="Genomic_DNA"/>
</dbReference>
<dbReference type="InterPro" id="IPR006553">
    <property type="entry name" value="Leu-rich_rpt_Cys-con_subtyp"/>
</dbReference>